<accession>A0A2K5YVW8</accession>
<keyword evidence="2" id="KW-1185">Reference proteome</keyword>
<dbReference type="Ensembl" id="ENSMLET00000043160.1">
    <property type="protein sequence ID" value="ENSMLEP00000019670.1"/>
    <property type="gene ID" value="ENSMLEG00000034041.1"/>
</dbReference>
<protein>
    <submittedName>
        <fullName evidence="1">Uncharacterized protein</fullName>
    </submittedName>
</protein>
<reference evidence="1" key="2">
    <citation type="submission" date="2025-09" db="UniProtKB">
        <authorList>
            <consortium name="Ensembl"/>
        </authorList>
    </citation>
    <scope>IDENTIFICATION</scope>
</reference>
<evidence type="ECO:0000313" key="2">
    <source>
        <dbReference type="Proteomes" id="UP000233140"/>
    </source>
</evidence>
<organism evidence="1 2">
    <name type="scientific">Mandrillus leucophaeus</name>
    <name type="common">Drill</name>
    <name type="synonym">Papio leucophaeus</name>
    <dbReference type="NCBI Taxonomy" id="9568"/>
    <lineage>
        <taxon>Eukaryota</taxon>
        <taxon>Metazoa</taxon>
        <taxon>Chordata</taxon>
        <taxon>Craniata</taxon>
        <taxon>Vertebrata</taxon>
        <taxon>Euteleostomi</taxon>
        <taxon>Mammalia</taxon>
        <taxon>Eutheria</taxon>
        <taxon>Euarchontoglires</taxon>
        <taxon>Primates</taxon>
        <taxon>Haplorrhini</taxon>
        <taxon>Catarrhini</taxon>
        <taxon>Cercopithecidae</taxon>
        <taxon>Cercopithecinae</taxon>
        <taxon>Mandrillus</taxon>
    </lineage>
</organism>
<name>A0A2K5YVW8_MANLE</name>
<dbReference type="GeneTree" id="ENSGT00910000147081"/>
<evidence type="ECO:0000313" key="1">
    <source>
        <dbReference type="Ensembl" id="ENSMLEP00000019670.1"/>
    </source>
</evidence>
<dbReference type="AlphaFoldDB" id="A0A2K5YVW8"/>
<dbReference type="Proteomes" id="UP000233140">
    <property type="component" value="Unassembled WGS sequence"/>
</dbReference>
<sequence length="146" mass="15660">MTPTSPSRADLTGDGHHGGLTWPLVLSQEKALEDLGHAGPGAAMALRRPGERQCRGHVCLGSSAAVSSGMFCRPRVSFCCLYGWFSWGGLTLTCSLVPCLSGAWYSFVPDACVRVFSYTFWNAFPLQGPNPPGSLQSLFGLMMTLE</sequence>
<proteinExistence type="predicted"/>
<reference evidence="1" key="1">
    <citation type="submission" date="2025-08" db="UniProtKB">
        <authorList>
            <consortium name="Ensembl"/>
        </authorList>
    </citation>
    <scope>IDENTIFICATION</scope>
</reference>
<dbReference type="OMA" id="FSKHASW"/>